<comment type="caution">
    <text evidence="3">The sequence shown here is derived from an EMBL/GenBank/DDBJ whole genome shotgun (WGS) entry which is preliminary data.</text>
</comment>
<accession>A0ABU2L0V7</accession>
<evidence type="ECO:0000313" key="3">
    <source>
        <dbReference type="EMBL" id="MDT0305178.1"/>
    </source>
</evidence>
<keyword evidence="4" id="KW-1185">Reference proteome</keyword>
<evidence type="ECO:0000256" key="2">
    <source>
        <dbReference type="SAM" id="Phobius"/>
    </source>
</evidence>
<organism evidence="3 4">
    <name type="scientific">Streptomonospora wellingtoniae</name>
    <dbReference type="NCBI Taxonomy" id="3075544"/>
    <lineage>
        <taxon>Bacteria</taxon>
        <taxon>Bacillati</taxon>
        <taxon>Actinomycetota</taxon>
        <taxon>Actinomycetes</taxon>
        <taxon>Streptosporangiales</taxon>
        <taxon>Nocardiopsidaceae</taxon>
        <taxon>Streptomonospora</taxon>
    </lineage>
</organism>
<dbReference type="Proteomes" id="UP001183226">
    <property type="component" value="Unassembled WGS sequence"/>
</dbReference>
<evidence type="ECO:0000256" key="1">
    <source>
        <dbReference type="SAM" id="MobiDB-lite"/>
    </source>
</evidence>
<evidence type="ECO:0008006" key="5">
    <source>
        <dbReference type="Google" id="ProtNLM"/>
    </source>
</evidence>
<reference evidence="4" key="1">
    <citation type="submission" date="2023-07" db="EMBL/GenBank/DDBJ databases">
        <title>30 novel species of actinomycetes from the DSMZ collection.</title>
        <authorList>
            <person name="Nouioui I."/>
        </authorList>
    </citation>
    <scope>NUCLEOTIDE SEQUENCE [LARGE SCALE GENOMIC DNA]</scope>
    <source>
        <strain evidence="4">DSM 45055</strain>
    </source>
</reference>
<sequence length="117" mass="12532">MQESITDQPVVALVGFLAVIVVLLFLIARYPLAAAAVVDADIGVIILYGSVVTLFGSLMGWLYARLAGPRITSPPSEEYRGQGVERPQGVGDDHHGHRPGRCAQRAAAGDTDGRRHR</sequence>
<feature type="transmembrane region" description="Helical" evidence="2">
    <location>
        <begin position="12"/>
        <end position="30"/>
    </location>
</feature>
<proteinExistence type="predicted"/>
<keyword evidence="2" id="KW-1133">Transmembrane helix</keyword>
<keyword evidence="2" id="KW-0472">Membrane</keyword>
<dbReference type="RefSeq" id="WP_311547692.1">
    <property type="nucleotide sequence ID" value="NZ_JAVREK010000038.1"/>
</dbReference>
<keyword evidence="2" id="KW-0812">Transmembrane</keyword>
<feature type="transmembrane region" description="Helical" evidence="2">
    <location>
        <begin position="42"/>
        <end position="64"/>
    </location>
</feature>
<protein>
    <recommendedName>
        <fullName evidence="5">LapA family protein</fullName>
    </recommendedName>
</protein>
<name>A0ABU2L0V7_9ACTN</name>
<gene>
    <name evidence="3" type="ORF">RM446_23895</name>
</gene>
<feature type="region of interest" description="Disordered" evidence="1">
    <location>
        <begin position="72"/>
        <end position="117"/>
    </location>
</feature>
<dbReference type="EMBL" id="JAVREK010000038">
    <property type="protein sequence ID" value="MDT0305178.1"/>
    <property type="molecule type" value="Genomic_DNA"/>
</dbReference>
<evidence type="ECO:0000313" key="4">
    <source>
        <dbReference type="Proteomes" id="UP001183226"/>
    </source>
</evidence>